<name>A0A4U1CPA8_9SPHI</name>
<dbReference type="GO" id="GO:0016020">
    <property type="term" value="C:membrane"/>
    <property type="evidence" value="ECO:0007669"/>
    <property type="project" value="UniProtKB-SubCell"/>
</dbReference>
<dbReference type="GO" id="GO:0016874">
    <property type="term" value="F:ligase activity"/>
    <property type="evidence" value="ECO:0007669"/>
    <property type="project" value="UniProtKB-KW"/>
</dbReference>
<feature type="transmembrane region" description="Helical" evidence="5">
    <location>
        <begin position="63"/>
        <end position="79"/>
    </location>
</feature>
<dbReference type="Proteomes" id="UP000307244">
    <property type="component" value="Unassembled WGS sequence"/>
</dbReference>
<sequence length="488" mass="55479">MEASSKLSLIDKITPVRLLIALSLVSVFCLLGTWYLGMNFILMAIIVVIGIPFSIAIVVYPKFGVLVLLVSAYLIMWVMRFNFDFPLGTLMDGLELLLIIGFFIHQKIHRDWAILKNPITFMILIWIGYNILQAFNPVAESKLAWLYTIRSVAIVMLTYFIFMVQIKSVAFIRLIFKVWIGLSLFAALYAFKQEYFGFFAFEERSLDSPLMRELLFIGGHWRKFSIFSDPVAFSYNMVVSAILCLVLVLSVKKTYKKAILIFLVGFFLLNMLYSGTRGANPLFPAAVFMLAILKFNYKVLGFSLLGLVFLVFLIFMPSSNQNILRFQSAFRPSDDASFNVRKINQKRIQPFIQQHPFGGGLGATGTWGVRFAPNSYLAHFPPDSGYVRVAVELGYVGLFIFCTLIFIILRTGIRNYFTIKDPELKNYCLAMVLIVFALGIGNYPQEALVQFPVSVYFYLIVALINITLILDKQKEKSKLLAENSNGIH</sequence>
<comment type="caution">
    <text evidence="7">The sequence shown here is derived from an EMBL/GenBank/DDBJ whole genome shotgun (WGS) entry which is preliminary data.</text>
</comment>
<evidence type="ECO:0000313" key="7">
    <source>
        <dbReference type="EMBL" id="TKC09323.1"/>
    </source>
</evidence>
<dbReference type="RefSeq" id="WP_136834734.1">
    <property type="nucleotide sequence ID" value="NZ_SWBQ01000001.1"/>
</dbReference>
<evidence type="ECO:0000256" key="2">
    <source>
        <dbReference type="ARBA" id="ARBA00022692"/>
    </source>
</evidence>
<organism evidence="7 8">
    <name type="scientific">Pedobacter frigoris</name>
    <dbReference type="NCBI Taxonomy" id="2571272"/>
    <lineage>
        <taxon>Bacteria</taxon>
        <taxon>Pseudomonadati</taxon>
        <taxon>Bacteroidota</taxon>
        <taxon>Sphingobacteriia</taxon>
        <taxon>Sphingobacteriales</taxon>
        <taxon>Sphingobacteriaceae</taxon>
        <taxon>Pedobacter</taxon>
    </lineage>
</organism>
<keyword evidence="4 5" id="KW-0472">Membrane</keyword>
<gene>
    <name evidence="7" type="ORF">FA047_04315</name>
</gene>
<feature type="transmembrane region" description="Helical" evidence="5">
    <location>
        <begin position="112"/>
        <end position="132"/>
    </location>
</feature>
<evidence type="ECO:0000256" key="3">
    <source>
        <dbReference type="ARBA" id="ARBA00022989"/>
    </source>
</evidence>
<evidence type="ECO:0000256" key="4">
    <source>
        <dbReference type="ARBA" id="ARBA00023136"/>
    </source>
</evidence>
<feature type="domain" description="O-antigen ligase-related" evidence="6">
    <location>
        <begin position="264"/>
        <end position="402"/>
    </location>
</feature>
<feature type="transmembrane region" description="Helical" evidence="5">
    <location>
        <begin position="258"/>
        <end position="275"/>
    </location>
</feature>
<dbReference type="InterPro" id="IPR007016">
    <property type="entry name" value="O-antigen_ligase-rel_domated"/>
</dbReference>
<proteinExistence type="predicted"/>
<keyword evidence="7" id="KW-0436">Ligase</keyword>
<evidence type="ECO:0000313" key="8">
    <source>
        <dbReference type="Proteomes" id="UP000307244"/>
    </source>
</evidence>
<dbReference type="AlphaFoldDB" id="A0A4U1CPA8"/>
<feature type="transmembrane region" description="Helical" evidence="5">
    <location>
        <begin position="356"/>
        <end position="373"/>
    </location>
</feature>
<dbReference type="Pfam" id="PF04932">
    <property type="entry name" value="Wzy_C"/>
    <property type="match status" value="1"/>
</dbReference>
<feature type="transmembrane region" description="Helical" evidence="5">
    <location>
        <begin position="232"/>
        <end position="251"/>
    </location>
</feature>
<feature type="transmembrane region" description="Helical" evidence="5">
    <location>
        <begin position="40"/>
        <end position="58"/>
    </location>
</feature>
<feature type="transmembrane region" description="Helical" evidence="5">
    <location>
        <begin position="449"/>
        <end position="470"/>
    </location>
</feature>
<dbReference type="PANTHER" id="PTHR37422">
    <property type="entry name" value="TEICHURONIC ACID BIOSYNTHESIS PROTEIN TUAE"/>
    <property type="match status" value="1"/>
</dbReference>
<dbReference type="EMBL" id="SWBQ01000001">
    <property type="protein sequence ID" value="TKC09323.1"/>
    <property type="molecule type" value="Genomic_DNA"/>
</dbReference>
<protein>
    <submittedName>
        <fullName evidence="7">O-antigen ligase domain-containing protein</fullName>
    </submittedName>
</protein>
<dbReference type="InterPro" id="IPR051533">
    <property type="entry name" value="WaaL-like"/>
</dbReference>
<feature type="transmembrane region" description="Helical" evidence="5">
    <location>
        <begin position="393"/>
        <end position="412"/>
    </location>
</feature>
<evidence type="ECO:0000256" key="5">
    <source>
        <dbReference type="SAM" id="Phobius"/>
    </source>
</evidence>
<keyword evidence="2 5" id="KW-0812">Transmembrane</keyword>
<dbReference type="OrthoDB" id="783093at2"/>
<keyword evidence="8" id="KW-1185">Reference proteome</keyword>
<dbReference type="PANTHER" id="PTHR37422:SF17">
    <property type="entry name" value="O-ANTIGEN LIGASE"/>
    <property type="match status" value="1"/>
</dbReference>
<accession>A0A4U1CPA8</accession>
<feature type="transmembrane region" description="Helical" evidence="5">
    <location>
        <begin position="424"/>
        <end position="443"/>
    </location>
</feature>
<feature type="transmembrane region" description="Helical" evidence="5">
    <location>
        <begin position="85"/>
        <end position="105"/>
    </location>
</feature>
<feature type="transmembrane region" description="Helical" evidence="5">
    <location>
        <begin position="295"/>
        <end position="315"/>
    </location>
</feature>
<reference evidence="7 8" key="1">
    <citation type="submission" date="2019-04" db="EMBL/GenBank/DDBJ databases">
        <title>Pedobacter sp. RP-3-15 sp. nov., isolated from Arctic soil.</title>
        <authorList>
            <person name="Dahal R.H."/>
            <person name="Kim D.-U."/>
        </authorList>
    </citation>
    <scope>NUCLEOTIDE SEQUENCE [LARGE SCALE GENOMIC DNA]</scope>
    <source>
        <strain evidence="7 8">RP-3-15</strain>
    </source>
</reference>
<keyword evidence="3 5" id="KW-1133">Transmembrane helix</keyword>
<evidence type="ECO:0000256" key="1">
    <source>
        <dbReference type="ARBA" id="ARBA00004141"/>
    </source>
</evidence>
<feature type="transmembrane region" description="Helical" evidence="5">
    <location>
        <begin position="174"/>
        <end position="191"/>
    </location>
</feature>
<feature type="transmembrane region" description="Helical" evidence="5">
    <location>
        <begin position="16"/>
        <end position="34"/>
    </location>
</feature>
<feature type="transmembrane region" description="Helical" evidence="5">
    <location>
        <begin position="144"/>
        <end position="162"/>
    </location>
</feature>
<evidence type="ECO:0000259" key="6">
    <source>
        <dbReference type="Pfam" id="PF04932"/>
    </source>
</evidence>
<comment type="subcellular location">
    <subcellularLocation>
        <location evidence="1">Membrane</location>
        <topology evidence="1">Multi-pass membrane protein</topology>
    </subcellularLocation>
</comment>